<feature type="compositionally biased region" description="Polar residues" evidence="1">
    <location>
        <begin position="224"/>
        <end position="236"/>
    </location>
</feature>
<evidence type="ECO:0000313" key="2">
    <source>
        <dbReference type="EMBL" id="KAK8847613.1"/>
    </source>
</evidence>
<sequence>MYQQTHQDTSRSQRQFHPTARSAHAVEPNSSAFLAARPGPESAQDIMSWFSGEDPETLAGVVGNMTIDGRGEEQLERSWRQPRFQAGPIYEKMLARDRMLPPKLGGRSKKDSLGSIDASWGPTPKLTEEERKGMFEILEDPPSRSTSPYKNIVKEELERAKTEAWKRARNGSGNHGSSSNDESELRQVEKATTTSASSRFMPGYEKGESVLERLNDRTVPSFLHSPTQSRSATSCGGSARSRLQIHAAGSDRPFDQPFVRHLCEQPSSVSKLGKSGRLVHS</sequence>
<accession>A0AAW0YVP7</accession>
<comment type="caution">
    <text evidence="2">The sequence shown here is derived from an EMBL/GenBank/DDBJ whole genome shotgun (WGS) entry which is preliminary data.</text>
</comment>
<dbReference type="RefSeq" id="XP_066801131.1">
    <property type="nucleotide sequence ID" value="XM_066948563.1"/>
</dbReference>
<evidence type="ECO:0000313" key="3">
    <source>
        <dbReference type="Proteomes" id="UP001388673"/>
    </source>
</evidence>
<keyword evidence="3" id="KW-1185">Reference proteome</keyword>
<gene>
    <name evidence="2" type="ORF">IAR55_005472</name>
</gene>
<organism evidence="2 3">
    <name type="scientific">Kwoniella newhampshirensis</name>
    <dbReference type="NCBI Taxonomy" id="1651941"/>
    <lineage>
        <taxon>Eukaryota</taxon>
        <taxon>Fungi</taxon>
        <taxon>Dikarya</taxon>
        <taxon>Basidiomycota</taxon>
        <taxon>Agaricomycotina</taxon>
        <taxon>Tremellomycetes</taxon>
        <taxon>Tremellales</taxon>
        <taxon>Cryptococcaceae</taxon>
        <taxon>Kwoniella</taxon>
    </lineage>
</organism>
<evidence type="ECO:0000256" key="1">
    <source>
        <dbReference type="SAM" id="MobiDB-lite"/>
    </source>
</evidence>
<proteinExistence type="predicted"/>
<dbReference type="EMBL" id="JBCAWK010000010">
    <property type="protein sequence ID" value="KAK8847613.1"/>
    <property type="molecule type" value="Genomic_DNA"/>
</dbReference>
<feature type="region of interest" description="Disordered" evidence="1">
    <location>
        <begin position="1"/>
        <end position="47"/>
    </location>
</feature>
<dbReference type="KEGG" id="kne:92182730"/>
<dbReference type="AlphaFoldDB" id="A0AAW0YVP7"/>
<feature type="region of interest" description="Disordered" evidence="1">
    <location>
        <begin position="102"/>
        <end position="125"/>
    </location>
</feature>
<reference evidence="2 3" key="1">
    <citation type="journal article" date="2024" name="bioRxiv">
        <title>Comparative genomics of Cryptococcus and Kwoniella reveals pathogenesis evolution and contrasting karyotype dynamics via intercentromeric recombination or chromosome fusion.</title>
        <authorList>
            <person name="Coelho M.A."/>
            <person name="David-Palma M."/>
            <person name="Shea T."/>
            <person name="Bowers K."/>
            <person name="McGinley-Smith S."/>
            <person name="Mohammad A.W."/>
            <person name="Gnirke A."/>
            <person name="Yurkov A.M."/>
            <person name="Nowrousian M."/>
            <person name="Sun S."/>
            <person name="Cuomo C.A."/>
            <person name="Heitman J."/>
        </authorList>
    </citation>
    <scope>NUCLEOTIDE SEQUENCE [LARGE SCALE GENOMIC DNA]</scope>
    <source>
        <strain evidence="2 3">CBS 13917</strain>
    </source>
</reference>
<dbReference type="GeneID" id="92182730"/>
<dbReference type="Proteomes" id="UP001388673">
    <property type="component" value="Unassembled WGS sequence"/>
</dbReference>
<feature type="compositionally biased region" description="Basic and acidic residues" evidence="1">
    <location>
        <begin position="205"/>
        <end position="216"/>
    </location>
</feature>
<name>A0AAW0YVP7_9TREE</name>
<feature type="compositionally biased region" description="Polar residues" evidence="1">
    <location>
        <begin position="1"/>
        <end position="16"/>
    </location>
</feature>
<feature type="compositionally biased region" description="Low complexity" evidence="1">
    <location>
        <begin position="170"/>
        <end position="180"/>
    </location>
</feature>
<protein>
    <submittedName>
        <fullName evidence="2">Uncharacterized protein</fullName>
    </submittedName>
</protein>
<feature type="region of interest" description="Disordered" evidence="1">
    <location>
        <begin position="163"/>
        <end position="242"/>
    </location>
</feature>